<dbReference type="SUPFAM" id="SSF49899">
    <property type="entry name" value="Concanavalin A-like lectins/glucanases"/>
    <property type="match status" value="1"/>
</dbReference>
<dbReference type="PANTHER" id="PTHR12245">
    <property type="entry name" value="SPRY DOMAIN CONTAINING SOCS BOX PROTEIN"/>
    <property type="match status" value="1"/>
</dbReference>
<accession>K3X6Z6</accession>
<sequence length="214" mass="24272">MPRIVPRDPRLQQWNVKRTRVFKQHFFTSGRHYWEVWIRTMGDAHSFVVGIAPAAHQHHFEQHESLSDAVGVWTRGAIGYAATGVIIQNGRVVGRVAPFRAGDTVGVGLDMTNQCVTFFLNGREQQLQKAPLMDASSCKSSESCSSSHDTNEDDDDDEQKQQEDDDDALMSHKYEGSEDKRADVNTFRHHAVFAALTFCPKTDDAELYRTDFPW</sequence>
<dbReference type="InParanoid" id="K3X6Z6"/>
<reference evidence="4" key="1">
    <citation type="journal article" date="2010" name="Genome Biol.">
        <title>Genome sequence of the necrotrophic plant pathogen Pythium ultimum reveals original pathogenicity mechanisms and effector repertoire.</title>
        <authorList>
            <person name="Levesque C.A."/>
            <person name="Brouwer H."/>
            <person name="Cano L."/>
            <person name="Hamilton J.P."/>
            <person name="Holt C."/>
            <person name="Huitema E."/>
            <person name="Raffaele S."/>
            <person name="Robideau G.P."/>
            <person name="Thines M."/>
            <person name="Win J."/>
            <person name="Zerillo M.M."/>
            <person name="Beakes G.W."/>
            <person name="Boore J.L."/>
            <person name="Busam D."/>
            <person name="Dumas B."/>
            <person name="Ferriera S."/>
            <person name="Fuerstenberg S.I."/>
            <person name="Gachon C.M."/>
            <person name="Gaulin E."/>
            <person name="Govers F."/>
            <person name="Grenville-Briggs L."/>
            <person name="Horner N."/>
            <person name="Hostetler J."/>
            <person name="Jiang R.H."/>
            <person name="Johnson J."/>
            <person name="Krajaejun T."/>
            <person name="Lin H."/>
            <person name="Meijer H.J."/>
            <person name="Moore B."/>
            <person name="Morris P."/>
            <person name="Phuntmart V."/>
            <person name="Puiu D."/>
            <person name="Shetty J."/>
            <person name="Stajich J.E."/>
            <person name="Tripathy S."/>
            <person name="Wawra S."/>
            <person name="van West P."/>
            <person name="Whitty B.R."/>
            <person name="Coutinho P.M."/>
            <person name="Henrissat B."/>
            <person name="Martin F."/>
            <person name="Thomas P.D."/>
            <person name="Tyler B.M."/>
            <person name="De Vries R.P."/>
            <person name="Kamoun S."/>
            <person name="Yandell M."/>
            <person name="Tisserat N."/>
            <person name="Buell C.R."/>
        </authorList>
    </citation>
    <scope>NUCLEOTIDE SEQUENCE</scope>
    <source>
        <strain evidence="4">DAOM:BR144</strain>
    </source>
</reference>
<dbReference type="AlphaFoldDB" id="K3X6Z6"/>
<dbReference type="InterPro" id="IPR003877">
    <property type="entry name" value="SPRY_dom"/>
</dbReference>
<dbReference type="Pfam" id="PF00622">
    <property type="entry name" value="SPRY"/>
    <property type="match status" value="1"/>
</dbReference>
<dbReference type="EnsemblProtists" id="PYU1_T012995">
    <property type="protein sequence ID" value="PYU1_T012995"/>
    <property type="gene ID" value="PYU1_G012968"/>
</dbReference>
<dbReference type="Gene3D" id="2.60.120.920">
    <property type="match status" value="1"/>
</dbReference>
<protein>
    <recommendedName>
        <fullName evidence="2">B30.2/SPRY domain-containing protein</fullName>
    </recommendedName>
</protein>
<dbReference type="VEuPathDB" id="FungiDB:PYU1_G012968"/>
<feature type="compositionally biased region" description="Low complexity" evidence="1">
    <location>
        <begin position="136"/>
        <end position="147"/>
    </location>
</feature>
<dbReference type="Proteomes" id="UP000019132">
    <property type="component" value="Unassembled WGS sequence"/>
</dbReference>
<dbReference type="HOGENOM" id="CLU_112243_0_0_1"/>
<dbReference type="InterPro" id="IPR013320">
    <property type="entry name" value="ConA-like_dom_sf"/>
</dbReference>
<reference evidence="3" key="3">
    <citation type="submission" date="2015-02" db="UniProtKB">
        <authorList>
            <consortium name="EnsemblProtists"/>
        </authorList>
    </citation>
    <scope>IDENTIFICATION</scope>
    <source>
        <strain evidence="3">DAOM BR144</strain>
    </source>
</reference>
<dbReference type="PANTHER" id="PTHR12245:SF5">
    <property type="entry name" value="SPRY DOMAIN-CONTAINING SOCS BOX PROTEIN 3"/>
    <property type="match status" value="1"/>
</dbReference>
<dbReference type="InterPro" id="IPR050672">
    <property type="entry name" value="FBXO45-Fsn/SPSB_families"/>
</dbReference>
<dbReference type="InterPro" id="IPR043136">
    <property type="entry name" value="B30.2/SPRY_sf"/>
</dbReference>
<feature type="compositionally biased region" description="Basic and acidic residues" evidence="1">
    <location>
        <begin position="169"/>
        <end position="181"/>
    </location>
</feature>
<reference evidence="4" key="2">
    <citation type="submission" date="2010-04" db="EMBL/GenBank/DDBJ databases">
        <authorList>
            <person name="Buell R."/>
            <person name="Hamilton J."/>
            <person name="Hostetler J."/>
        </authorList>
    </citation>
    <scope>NUCLEOTIDE SEQUENCE [LARGE SCALE GENOMIC DNA]</scope>
    <source>
        <strain evidence="4">DAOM:BR144</strain>
    </source>
</reference>
<evidence type="ECO:0000259" key="2">
    <source>
        <dbReference type="PROSITE" id="PS50188"/>
    </source>
</evidence>
<dbReference type="EMBL" id="GL376570">
    <property type="status" value="NOT_ANNOTATED_CDS"/>
    <property type="molecule type" value="Genomic_DNA"/>
</dbReference>
<feature type="compositionally biased region" description="Acidic residues" evidence="1">
    <location>
        <begin position="151"/>
        <end position="168"/>
    </location>
</feature>
<proteinExistence type="predicted"/>
<evidence type="ECO:0000313" key="3">
    <source>
        <dbReference type="EnsemblProtists" id="PYU1_T012995"/>
    </source>
</evidence>
<name>K3X6Z6_GLOUD</name>
<dbReference type="PROSITE" id="PS50188">
    <property type="entry name" value="B302_SPRY"/>
    <property type="match status" value="1"/>
</dbReference>
<keyword evidence="4" id="KW-1185">Reference proteome</keyword>
<organism evidence="3 4">
    <name type="scientific">Globisporangium ultimum (strain ATCC 200006 / CBS 805.95 / DAOM BR144)</name>
    <name type="common">Pythium ultimum</name>
    <dbReference type="NCBI Taxonomy" id="431595"/>
    <lineage>
        <taxon>Eukaryota</taxon>
        <taxon>Sar</taxon>
        <taxon>Stramenopiles</taxon>
        <taxon>Oomycota</taxon>
        <taxon>Peronosporomycetes</taxon>
        <taxon>Pythiales</taxon>
        <taxon>Pythiaceae</taxon>
        <taxon>Globisporangium</taxon>
    </lineage>
</organism>
<evidence type="ECO:0000313" key="4">
    <source>
        <dbReference type="Proteomes" id="UP000019132"/>
    </source>
</evidence>
<feature type="region of interest" description="Disordered" evidence="1">
    <location>
        <begin position="131"/>
        <end position="181"/>
    </location>
</feature>
<dbReference type="eggNOG" id="ENOG502S7EF">
    <property type="taxonomic scope" value="Eukaryota"/>
</dbReference>
<feature type="domain" description="B30.2/SPRY" evidence="2">
    <location>
        <begin position="1"/>
        <end position="162"/>
    </location>
</feature>
<dbReference type="InterPro" id="IPR001870">
    <property type="entry name" value="B30.2/SPRY"/>
</dbReference>
<evidence type="ECO:0000256" key="1">
    <source>
        <dbReference type="SAM" id="MobiDB-lite"/>
    </source>
</evidence>